<evidence type="ECO:0000313" key="3">
    <source>
        <dbReference type="Proteomes" id="UP000538147"/>
    </source>
</evidence>
<evidence type="ECO:0000256" key="1">
    <source>
        <dbReference type="SAM" id="SignalP"/>
    </source>
</evidence>
<dbReference type="AlphaFoldDB" id="A0A841LJN8"/>
<feature type="chain" id="PRO_5032661326" evidence="1">
    <location>
        <begin position="20"/>
        <end position="100"/>
    </location>
</feature>
<dbReference type="Proteomes" id="UP000538147">
    <property type="component" value="Unassembled WGS sequence"/>
</dbReference>
<dbReference type="EMBL" id="JACIIV010000050">
    <property type="protein sequence ID" value="MBB6229442.1"/>
    <property type="molecule type" value="Genomic_DNA"/>
</dbReference>
<keyword evidence="3" id="KW-1185">Reference proteome</keyword>
<proteinExistence type="predicted"/>
<reference evidence="2 3" key="1">
    <citation type="submission" date="2020-08" db="EMBL/GenBank/DDBJ databases">
        <title>Genomic Encyclopedia of Type Strains, Phase IV (KMG-IV): sequencing the most valuable type-strain genomes for metagenomic binning, comparative biology and taxonomic classification.</title>
        <authorList>
            <person name="Goeker M."/>
        </authorList>
    </citation>
    <scope>NUCLEOTIDE SEQUENCE [LARGE SCALE GENOMIC DNA]</scope>
    <source>
        <strain evidence="2 3">DSM 102189</strain>
    </source>
</reference>
<protein>
    <submittedName>
        <fullName evidence="2">Mono/diheme cytochrome c family protein</fullName>
    </submittedName>
</protein>
<dbReference type="GO" id="GO:0020037">
    <property type="term" value="F:heme binding"/>
    <property type="evidence" value="ECO:0007669"/>
    <property type="project" value="InterPro"/>
</dbReference>
<comment type="caution">
    <text evidence="2">The sequence shown here is derived from an EMBL/GenBank/DDBJ whole genome shotgun (WGS) entry which is preliminary data.</text>
</comment>
<feature type="signal peptide" evidence="1">
    <location>
        <begin position="1"/>
        <end position="19"/>
    </location>
</feature>
<keyword evidence="1" id="KW-0732">Signal</keyword>
<evidence type="ECO:0000313" key="2">
    <source>
        <dbReference type="EMBL" id="MBB6229442.1"/>
    </source>
</evidence>
<dbReference type="SUPFAM" id="SSF46626">
    <property type="entry name" value="Cytochrome c"/>
    <property type="match status" value="1"/>
</dbReference>
<dbReference type="RefSeq" id="WP_184203130.1">
    <property type="nucleotide sequence ID" value="NZ_JACIIV010000050.1"/>
</dbReference>
<sequence length="100" mass="10212">MTRSGILLVSVLAGTGAIAGVADIAQGVALPEAPGKQQILDSCTRCHGVDVIVAQPRSPDEWGEVVGTMIGQGAAFTDEAFETVMAYLSTNLAPRAASPD</sequence>
<accession>A0A841LJN8</accession>
<dbReference type="GO" id="GO:0009055">
    <property type="term" value="F:electron transfer activity"/>
    <property type="evidence" value="ECO:0007669"/>
    <property type="project" value="InterPro"/>
</dbReference>
<name>A0A841LJN8_9SPHN</name>
<organism evidence="2 3">
    <name type="scientific">Polymorphobacter multimanifer</name>
    <dbReference type="NCBI Taxonomy" id="1070431"/>
    <lineage>
        <taxon>Bacteria</taxon>
        <taxon>Pseudomonadati</taxon>
        <taxon>Pseudomonadota</taxon>
        <taxon>Alphaproteobacteria</taxon>
        <taxon>Sphingomonadales</taxon>
        <taxon>Sphingosinicellaceae</taxon>
        <taxon>Polymorphobacter</taxon>
    </lineage>
</organism>
<dbReference type="InterPro" id="IPR036909">
    <property type="entry name" value="Cyt_c-like_dom_sf"/>
</dbReference>
<dbReference type="Gene3D" id="1.10.760.10">
    <property type="entry name" value="Cytochrome c-like domain"/>
    <property type="match status" value="1"/>
</dbReference>
<gene>
    <name evidence="2" type="ORF">FHS79_003644</name>
</gene>